<dbReference type="Proteomes" id="UP000215027">
    <property type="component" value="Chromosome I"/>
</dbReference>
<protein>
    <submittedName>
        <fullName evidence="1">Uncharacterized protein</fullName>
    </submittedName>
</protein>
<evidence type="ECO:0000313" key="1">
    <source>
        <dbReference type="EMBL" id="CUS04783.2"/>
    </source>
</evidence>
<organism evidence="1 2">
    <name type="scientific">Candidatus Promineifilum breve</name>
    <dbReference type="NCBI Taxonomy" id="1806508"/>
    <lineage>
        <taxon>Bacteria</taxon>
        <taxon>Bacillati</taxon>
        <taxon>Chloroflexota</taxon>
        <taxon>Ardenticatenia</taxon>
        <taxon>Candidatus Promineifilales</taxon>
        <taxon>Candidatus Promineifilaceae</taxon>
        <taxon>Candidatus Promineifilum</taxon>
    </lineage>
</organism>
<proteinExistence type="predicted"/>
<keyword evidence="2" id="KW-1185">Reference proteome</keyword>
<accession>A0A161KB02</accession>
<dbReference type="AlphaFoldDB" id="A0A161KB02"/>
<dbReference type="KEGG" id="pbf:CFX0092_A2905"/>
<name>A0A161KB02_9CHLR</name>
<gene>
    <name evidence="1" type="ORF">CFX0092_A2905</name>
</gene>
<sequence length="79" mass="8982">MLDGRAPLAFGWSARHQVRRTFRSALHLSPQHLILAQMVYKIHPLIAGPVITVRLSFRLLLSLPTRRDAILCHHHISAT</sequence>
<reference evidence="1" key="1">
    <citation type="submission" date="2016-01" db="EMBL/GenBank/DDBJ databases">
        <authorList>
            <person name="Mcilroy J.S."/>
            <person name="Karst M S."/>
            <person name="Albertsen M."/>
        </authorList>
    </citation>
    <scope>NUCLEOTIDE SEQUENCE</scope>
    <source>
        <strain evidence="1">Cfx-K</strain>
    </source>
</reference>
<evidence type="ECO:0000313" key="2">
    <source>
        <dbReference type="Proteomes" id="UP000215027"/>
    </source>
</evidence>
<dbReference type="EMBL" id="LN890655">
    <property type="protein sequence ID" value="CUS04783.2"/>
    <property type="molecule type" value="Genomic_DNA"/>
</dbReference>